<dbReference type="EMBL" id="CAJNOT010003090">
    <property type="protein sequence ID" value="CAF1363554.1"/>
    <property type="molecule type" value="Genomic_DNA"/>
</dbReference>
<sequence length="268" mass="31407">MIDYIGESITTAKTFYFASGQTLTLDEDQIEKIPYLAALVSSANCFESTCDEYGHYKLDSRIEYKHFSFILESLSFHSIRQLFTHLPKQNHVIPIIALLDFIGIGPQPDPTLQEVDSIFFSTLEIRERILEEISVLTPKLEQKRSELVTKIREYEQSHDILHESEYNLFNFHLFYHNLFYRSSFEKLQEETVSYELILDKLRQGSIIEEEIHRCVLESLDLAALKQTFLSVVLNNTIYPNYQVPVNKPKPLPKFQPKYSMHQLKVFRS</sequence>
<gene>
    <name evidence="2" type="ORF">JBS370_LOCUS35949</name>
    <name evidence="1" type="ORF">ZHD862_LOCUS31207</name>
</gene>
<evidence type="ECO:0000313" key="3">
    <source>
        <dbReference type="Proteomes" id="UP000663836"/>
    </source>
</evidence>
<dbReference type="AlphaFoldDB" id="A0A820A9N0"/>
<evidence type="ECO:0000313" key="1">
    <source>
        <dbReference type="EMBL" id="CAF1363554.1"/>
    </source>
</evidence>
<dbReference type="Proteomes" id="UP000663836">
    <property type="component" value="Unassembled WGS sequence"/>
</dbReference>
<proteinExistence type="predicted"/>
<name>A0A820A9N0_9BILA</name>
<comment type="caution">
    <text evidence="2">The sequence shown here is derived from an EMBL/GenBank/DDBJ whole genome shotgun (WGS) entry which is preliminary data.</text>
</comment>
<evidence type="ECO:0000313" key="2">
    <source>
        <dbReference type="EMBL" id="CAF4189536.1"/>
    </source>
</evidence>
<organism evidence="2 3">
    <name type="scientific">Rotaria sordida</name>
    <dbReference type="NCBI Taxonomy" id="392033"/>
    <lineage>
        <taxon>Eukaryota</taxon>
        <taxon>Metazoa</taxon>
        <taxon>Spiralia</taxon>
        <taxon>Gnathifera</taxon>
        <taxon>Rotifera</taxon>
        <taxon>Eurotatoria</taxon>
        <taxon>Bdelloidea</taxon>
        <taxon>Philodinida</taxon>
        <taxon>Philodinidae</taxon>
        <taxon>Rotaria</taxon>
    </lineage>
</organism>
<reference evidence="2" key="1">
    <citation type="submission" date="2021-02" db="EMBL/GenBank/DDBJ databases">
        <authorList>
            <person name="Nowell W R."/>
        </authorList>
    </citation>
    <scope>NUCLEOTIDE SEQUENCE</scope>
</reference>
<protein>
    <submittedName>
        <fullName evidence="2">Uncharacterized protein</fullName>
    </submittedName>
</protein>
<accession>A0A820A9N0</accession>
<dbReference type="Proteomes" id="UP000663864">
    <property type="component" value="Unassembled WGS sequence"/>
</dbReference>
<dbReference type="EMBL" id="CAJOBD010013343">
    <property type="protein sequence ID" value="CAF4189536.1"/>
    <property type="molecule type" value="Genomic_DNA"/>
</dbReference>